<evidence type="ECO:0000259" key="8">
    <source>
        <dbReference type="PROSITE" id="PS50850"/>
    </source>
</evidence>
<evidence type="ECO:0000256" key="4">
    <source>
        <dbReference type="ARBA" id="ARBA00022692"/>
    </source>
</evidence>
<name>A0ABS2KPK5_9NOCA</name>
<dbReference type="PROSITE" id="PS50850">
    <property type="entry name" value="MFS"/>
    <property type="match status" value="1"/>
</dbReference>
<evidence type="ECO:0000256" key="2">
    <source>
        <dbReference type="ARBA" id="ARBA00022448"/>
    </source>
</evidence>
<keyword evidence="2" id="KW-0813">Transport</keyword>
<feature type="domain" description="Major facilitator superfamily (MFS) profile" evidence="8">
    <location>
        <begin position="19"/>
        <end position="469"/>
    </location>
</feature>
<dbReference type="InterPro" id="IPR020846">
    <property type="entry name" value="MFS_dom"/>
</dbReference>
<feature type="transmembrane region" description="Helical" evidence="7">
    <location>
        <begin position="142"/>
        <end position="164"/>
    </location>
</feature>
<keyword evidence="5 7" id="KW-1133">Transmembrane helix</keyword>
<feature type="transmembrane region" description="Helical" evidence="7">
    <location>
        <begin position="53"/>
        <end position="73"/>
    </location>
</feature>
<feature type="transmembrane region" description="Helical" evidence="7">
    <location>
        <begin position="441"/>
        <end position="464"/>
    </location>
</feature>
<dbReference type="EMBL" id="JAFBBK010000001">
    <property type="protein sequence ID" value="MBM7413887.1"/>
    <property type="molecule type" value="Genomic_DNA"/>
</dbReference>
<feature type="transmembrane region" description="Helical" evidence="7">
    <location>
        <begin position="308"/>
        <end position="330"/>
    </location>
</feature>
<organism evidence="9 10">
    <name type="scientific">Rhodococcoides corynebacterioides</name>
    <dbReference type="NCBI Taxonomy" id="53972"/>
    <lineage>
        <taxon>Bacteria</taxon>
        <taxon>Bacillati</taxon>
        <taxon>Actinomycetota</taxon>
        <taxon>Actinomycetes</taxon>
        <taxon>Mycobacteriales</taxon>
        <taxon>Nocardiaceae</taxon>
        <taxon>Rhodococcoides</taxon>
    </lineage>
</organism>
<evidence type="ECO:0000313" key="9">
    <source>
        <dbReference type="EMBL" id="MBM7413887.1"/>
    </source>
</evidence>
<dbReference type="CDD" id="cd17504">
    <property type="entry name" value="MFS_MMR_MDR_like"/>
    <property type="match status" value="1"/>
</dbReference>
<evidence type="ECO:0000256" key="5">
    <source>
        <dbReference type="ARBA" id="ARBA00022989"/>
    </source>
</evidence>
<keyword evidence="10" id="KW-1185">Reference proteome</keyword>
<protein>
    <submittedName>
        <fullName evidence="9">MFS family permease</fullName>
    </submittedName>
</protein>
<feature type="transmembrane region" description="Helical" evidence="7">
    <location>
        <begin position="20"/>
        <end position="41"/>
    </location>
</feature>
<dbReference type="InterPro" id="IPR036259">
    <property type="entry name" value="MFS_trans_sf"/>
</dbReference>
<evidence type="ECO:0000313" key="10">
    <source>
        <dbReference type="Proteomes" id="UP000703038"/>
    </source>
</evidence>
<sequence>MSSPIAATAETEETGTGRIVAVLAFAGITVALMQTLIIPLVPQLPGLVNASAANTAWAITATLLAGAVAVPVTGRLGDMVGKRRMLLVSLALLVAGSVVGALANSLVPLVVGRALQGLAAGVIPLGISVMRDVLPRHKLPGSIALMSASLGVGGALGLPAAAIIAEYADWHFLFWTAAALGALVAVAVVVVVPESAVRTGGTFDIGGALTLSVALVTLLLGISKGSDWGWSSASILGLLLVSVLAFAAWIVWELRTPQPLVDLRVSLRRQVLFTNAASIMLGFAMFALSLVLPQILQLPAATGVGLGQSILVAGLVMAPSGLIMMAVAPVSSRITTTRGPKTTLMAGAATVAVGYLLGIVMMGAVWQLIVVSLVIGAGIGLAYGAMPALIMSAVPASETAAANSFNTLMRSLGTSFASAVAGVVLASMTVSFGSTAVPTEAAFRVTMAVAAGAAILSVVLASFLPRHQGGEGEASEVVGGSVIDRATETVE</sequence>
<feature type="transmembrane region" description="Helical" evidence="7">
    <location>
        <begin position="203"/>
        <end position="222"/>
    </location>
</feature>
<feature type="transmembrane region" description="Helical" evidence="7">
    <location>
        <begin position="342"/>
        <end position="362"/>
    </location>
</feature>
<reference evidence="9 10" key="1">
    <citation type="submission" date="2021-01" db="EMBL/GenBank/DDBJ databases">
        <title>Genomics of switchgrass bacterial isolates.</title>
        <authorList>
            <person name="Shade A."/>
        </authorList>
    </citation>
    <scope>NUCLEOTIDE SEQUENCE [LARGE SCALE GENOMIC DNA]</scope>
    <source>
        <strain evidence="9 10">PvP111</strain>
    </source>
</reference>
<feature type="transmembrane region" description="Helical" evidence="7">
    <location>
        <begin position="85"/>
        <end position="103"/>
    </location>
</feature>
<dbReference type="SUPFAM" id="SSF103473">
    <property type="entry name" value="MFS general substrate transporter"/>
    <property type="match status" value="1"/>
</dbReference>
<proteinExistence type="predicted"/>
<feature type="transmembrane region" description="Helical" evidence="7">
    <location>
        <begin position="272"/>
        <end position="296"/>
    </location>
</feature>
<feature type="transmembrane region" description="Helical" evidence="7">
    <location>
        <begin position="170"/>
        <end position="191"/>
    </location>
</feature>
<gene>
    <name evidence="9" type="ORF">JOE42_000620</name>
</gene>
<dbReference type="Gene3D" id="1.20.1720.10">
    <property type="entry name" value="Multidrug resistance protein D"/>
    <property type="match status" value="1"/>
</dbReference>
<keyword evidence="3" id="KW-1003">Cell membrane</keyword>
<evidence type="ECO:0000256" key="6">
    <source>
        <dbReference type="ARBA" id="ARBA00023136"/>
    </source>
</evidence>
<dbReference type="Pfam" id="PF07690">
    <property type="entry name" value="MFS_1"/>
    <property type="match status" value="1"/>
</dbReference>
<keyword evidence="6 7" id="KW-0472">Membrane</keyword>
<evidence type="ECO:0000256" key="3">
    <source>
        <dbReference type="ARBA" id="ARBA00022475"/>
    </source>
</evidence>
<dbReference type="Gene3D" id="1.20.1250.20">
    <property type="entry name" value="MFS general substrate transporter like domains"/>
    <property type="match status" value="1"/>
</dbReference>
<feature type="transmembrane region" description="Helical" evidence="7">
    <location>
        <begin position="368"/>
        <end position="391"/>
    </location>
</feature>
<dbReference type="PANTHER" id="PTHR42718">
    <property type="entry name" value="MAJOR FACILITATOR SUPERFAMILY MULTIDRUG TRANSPORTER MFSC"/>
    <property type="match status" value="1"/>
</dbReference>
<evidence type="ECO:0000256" key="1">
    <source>
        <dbReference type="ARBA" id="ARBA00004651"/>
    </source>
</evidence>
<dbReference type="InterPro" id="IPR011701">
    <property type="entry name" value="MFS"/>
</dbReference>
<feature type="transmembrane region" description="Helical" evidence="7">
    <location>
        <begin position="109"/>
        <end position="130"/>
    </location>
</feature>
<dbReference type="RefSeq" id="WP_204866617.1">
    <property type="nucleotide sequence ID" value="NZ_JAFBBK010000001.1"/>
</dbReference>
<accession>A0ABS2KPK5</accession>
<dbReference type="PANTHER" id="PTHR42718:SF46">
    <property type="entry name" value="BLR6921 PROTEIN"/>
    <property type="match status" value="1"/>
</dbReference>
<feature type="transmembrane region" description="Helical" evidence="7">
    <location>
        <begin position="228"/>
        <end position="252"/>
    </location>
</feature>
<evidence type="ECO:0000256" key="7">
    <source>
        <dbReference type="SAM" id="Phobius"/>
    </source>
</evidence>
<dbReference type="Proteomes" id="UP000703038">
    <property type="component" value="Unassembled WGS sequence"/>
</dbReference>
<comment type="subcellular location">
    <subcellularLocation>
        <location evidence="1">Cell membrane</location>
        <topology evidence="1">Multi-pass membrane protein</topology>
    </subcellularLocation>
</comment>
<feature type="transmembrane region" description="Helical" evidence="7">
    <location>
        <begin position="412"/>
        <end position="435"/>
    </location>
</feature>
<keyword evidence="4 7" id="KW-0812">Transmembrane</keyword>
<comment type="caution">
    <text evidence="9">The sequence shown here is derived from an EMBL/GenBank/DDBJ whole genome shotgun (WGS) entry which is preliminary data.</text>
</comment>